<protein>
    <submittedName>
        <fullName evidence="2">Uncharacterized protein</fullName>
    </submittedName>
</protein>
<organism evidence="2 3">
    <name type="scientific">Hondaea fermentalgiana</name>
    <dbReference type="NCBI Taxonomy" id="2315210"/>
    <lineage>
        <taxon>Eukaryota</taxon>
        <taxon>Sar</taxon>
        <taxon>Stramenopiles</taxon>
        <taxon>Bigyra</taxon>
        <taxon>Labyrinthulomycetes</taxon>
        <taxon>Thraustochytrida</taxon>
        <taxon>Thraustochytriidae</taxon>
        <taxon>Hondaea</taxon>
    </lineage>
</organism>
<keyword evidence="1" id="KW-0472">Membrane</keyword>
<evidence type="ECO:0000313" key="3">
    <source>
        <dbReference type="Proteomes" id="UP000241890"/>
    </source>
</evidence>
<dbReference type="AlphaFoldDB" id="A0A2R5GD07"/>
<gene>
    <name evidence="2" type="ORF">FCC1311_050772</name>
</gene>
<keyword evidence="1" id="KW-0812">Transmembrane</keyword>
<feature type="transmembrane region" description="Helical" evidence="1">
    <location>
        <begin position="68"/>
        <end position="86"/>
    </location>
</feature>
<reference evidence="2 3" key="1">
    <citation type="submission" date="2017-12" db="EMBL/GenBank/DDBJ databases">
        <title>Sequencing, de novo assembly and annotation of complete genome of a new Thraustochytrid species, strain FCC1311.</title>
        <authorList>
            <person name="Sedici K."/>
            <person name="Godart F."/>
            <person name="Aiese Cigliano R."/>
            <person name="Sanseverino W."/>
            <person name="Barakat M."/>
            <person name="Ortet P."/>
            <person name="Marechal E."/>
            <person name="Cagnac O."/>
            <person name="Amato A."/>
        </authorList>
    </citation>
    <scope>NUCLEOTIDE SEQUENCE [LARGE SCALE GENOMIC DNA]</scope>
</reference>
<evidence type="ECO:0000256" key="1">
    <source>
        <dbReference type="SAM" id="Phobius"/>
    </source>
</evidence>
<sequence length="321" mass="35415">MADADAADLEAFLGRRITRRFEEKELPSVKREVHEAHKVLCNGGRDAHDGTVEAELVDLANHGTQTRIMAIAIAVLVLVAIFFALYKFNEESPGAELEDDPCRAYAEAQLPSTMRKISKSLDGIDDKSDEDLVSRLRKFAKGLLVDHRVADGTDFPPRRAMSLRLQSNNQVAINKVFDRFLDEIFGAKCRKDCVLEIDVAASGDENLVTLVNTFLAKRKGDATPNHLALVVFRNVADKETVQSVMSFKDHLDQPEIPVSGAEGVAEDNVSYKGTGFVFLGGSLPQGEDCVSTSIEDHDTELKWLNNMQGRISDRARLCVPS</sequence>
<accession>A0A2R5GD07</accession>
<dbReference type="EMBL" id="BEYU01000049">
    <property type="protein sequence ID" value="GBG28856.1"/>
    <property type="molecule type" value="Genomic_DNA"/>
</dbReference>
<dbReference type="InParanoid" id="A0A2R5GD07"/>
<keyword evidence="1" id="KW-1133">Transmembrane helix</keyword>
<keyword evidence="3" id="KW-1185">Reference proteome</keyword>
<proteinExistence type="predicted"/>
<name>A0A2R5GD07_9STRA</name>
<comment type="caution">
    <text evidence="2">The sequence shown here is derived from an EMBL/GenBank/DDBJ whole genome shotgun (WGS) entry which is preliminary data.</text>
</comment>
<dbReference type="Proteomes" id="UP000241890">
    <property type="component" value="Unassembled WGS sequence"/>
</dbReference>
<evidence type="ECO:0000313" key="2">
    <source>
        <dbReference type="EMBL" id="GBG28856.1"/>
    </source>
</evidence>